<keyword evidence="2" id="KW-1185">Reference proteome</keyword>
<accession>A0A964T3K1</accession>
<organism evidence="1 2">
    <name type="scientific">Propylenella binzhouense</name>
    <dbReference type="NCBI Taxonomy" id="2555902"/>
    <lineage>
        <taxon>Bacteria</taxon>
        <taxon>Pseudomonadati</taxon>
        <taxon>Pseudomonadota</taxon>
        <taxon>Alphaproteobacteria</taxon>
        <taxon>Hyphomicrobiales</taxon>
        <taxon>Propylenellaceae</taxon>
        <taxon>Propylenella</taxon>
    </lineage>
</organism>
<evidence type="ECO:0000313" key="1">
    <source>
        <dbReference type="EMBL" id="MYZ47803.1"/>
    </source>
</evidence>
<protein>
    <submittedName>
        <fullName evidence="1">Uncharacterized protein</fullName>
    </submittedName>
</protein>
<evidence type="ECO:0000313" key="2">
    <source>
        <dbReference type="Proteomes" id="UP000773614"/>
    </source>
</evidence>
<dbReference type="AlphaFoldDB" id="A0A964T3K1"/>
<dbReference type="EMBL" id="SPKJ01000021">
    <property type="protein sequence ID" value="MYZ47803.1"/>
    <property type="molecule type" value="Genomic_DNA"/>
</dbReference>
<dbReference type="RefSeq" id="WP_161140147.1">
    <property type="nucleotide sequence ID" value="NZ_SPKJ01000021.1"/>
</dbReference>
<dbReference type="Proteomes" id="UP000773614">
    <property type="component" value="Unassembled WGS sequence"/>
</dbReference>
<sequence>MNSNHRAFFESDEGQPFAEVLGQPYHRYGYALMSVIGQPAIAAAAWELDPLLQALPQSRRGFVKQACGGFIGDLVQQFGGRRAVTRSGRPRSARVPASREISNGAVWELTPQALRTLAQPLR</sequence>
<comment type="caution">
    <text evidence="1">The sequence shown here is derived from an EMBL/GenBank/DDBJ whole genome shotgun (WGS) entry which is preliminary data.</text>
</comment>
<gene>
    <name evidence="1" type="ORF">E4O86_08765</name>
</gene>
<proteinExistence type="predicted"/>
<name>A0A964T3K1_9HYPH</name>
<reference evidence="1" key="1">
    <citation type="submission" date="2019-03" db="EMBL/GenBank/DDBJ databases">
        <title>Afifella sp. nov., isolated from activated sludge.</title>
        <authorList>
            <person name="Li Q."/>
            <person name="Liu Y."/>
        </authorList>
    </citation>
    <scope>NUCLEOTIDE SEQUENCE</scope>
    <source>
        <strain evidence="1">L72</strain>
    </source>
</reference>